<dbReference type="Pfam" id="PF03936">
    <property type="entry name" value="Terpene_synth_C"/>
    <property type="match status" value="1"/>
</dbReference>
<evidence type="ECO:0000313" key="7">
    <source>
        <dbReference type="EMBL" id="QHU78615.1"/>
    </source>
</evidence>
<dbReference type="GO" id="GO:0010333">
    <property type="term" value="F:terpene synthase activity"/>
    <property type="evidence" value="ECO:0007669"/>
    <property type="project" value="InterPro"/>
</dbReference>
<dbReference type="GO" id="GO:0016102">
    <property type="term" value="P:diterpenoid biosynthetic process"/>
    <property type="evidence" value="ECO:0007669"/>
    <property type="project" value="InterPro"/>
</dbReference>
<dbReference type="InterPro" id="IPR008949">
    <property type="entry name" value="Isoprenoid_synthase_dom_sf"/>
</dbReference>
<dbReference type="PANTHER" id="PTHR31225:SF221">
    <property type="entry name" value="(-)-GERMACRENE D SYNTHASE"/>
    <property type="match status" value="1"/>
</dbReference>
<dbReference type="SFLD" id="SFLDG01019">
    <property type="entry name" value="Terpene_Cyclase_Like_1_C_Termi"/>
    <property type="match status" value="1"/>
</dbReference>
<dbReference type="SUPFAM" id="SSF48576">
    <property type="entry name" value="Terpenoid synthases"/>
    <property type="match status" value="1"/>
</dbReference>
<dbReference type="InterPro" id="IPR050148">
    <property type="entry name" value="Terpene_synthase-like"/>
</dbReference>
<dbReference type="InterPro" id="IPR005630">
    <property type="entry name" value="Terpene_synthase_metal-bd"/>
</dbReference>
<keyword evidence="3" id="KW-0460">Magnesium</keyword>
<dbReference type="CDD" id="cd00684">
    <property type="entry name" value="Terpene_cyclase_plant_C1"/>
    <property type="match status" value="1"/>
</dbReference>
<dbReference type="AlphaFoldDB" id="A0A6C0MC97"/>
<feature type="domain" description="Terpene synthase N-terminal" evidence="5">
    <location>
        <begin position="55"/>
        <end position="229"/>
    </location>
</feature>
<dbReference type="Gene3D" id="1.10.600.10">
    <property type="entry name" value="Farnesyl Diphosphate Synthase"/>
    <property type="match status" value="1"/>
</dbReference>
<comment type="cofactor">
    <cofactor evidence="1">
        <name>Mg(2+)</name>
        <dbReference type="ChEBI" id="CHEBI:18420"/>
    </cofactor>
</comment>
<keyword evidence="4" id="KW-0456">Lyase</keyword>
<sequence length="588" mass="68542">MESPYLKHYKKSRRARDTYRMSSMAPSTLVSVLPSTKQANEPHIGRHRADFHPTIWTDQFLQHASHSSEVDEEMAKQVETLKEEVRKMLIISSTENPLTKVEMIDSIQRLGLSYHFEHEIHELLKAIHNTYVQNNRILTHTQDLHSLALLFKLLRQDRYPISPDIFKKFKDEQGNFSEMVASDVEGMLSLYEASHLSVHGEDILDEALAFTSNCLRSVTVESNPFLAAKLEQSLKQCPYRGLPRLEARKYISIYHLHPSCDQLLLKLAKLDFNMLQKLHQKDFANICKWWNKLDVQRNLSYVRNRIVELCFWILTIYFEPQYSKARRMMTKVTSMCVIIDDTFDAYGTIDELELLNEAIQRWDMCCLDDLPEYTKLFYKELLNIFQEIDEDVRKEGRSYSVHYAKQEFKKAVQAFMTEARWLNNKYIPTTKEYMNVSIVSACYPALATASFIGMGEIASEDVFKWAQTHPKVMKASSLISRVMDDIASTEFEQRREHIASLIQCYMREYGVTKEEAIGELEKMIKSAWKDINEEFLMRASKVPKPILMRVLNLTRFIDVMYKDADNFTHSGGLMKDSIQLVVLDPLPI</sequence>
<evidence type="ECO:0000256" key="1">
    <source>
        <dbReference type="ARBA" id="ARBA00001946"/>
    </source>
</evidence>
<evidence type="ECO:0000256" key="2">
    <source>
        <dbReference type="ARBA" id="ARBA00022723"/>
    </source>
</evidence>
<evidence type="ECO:0000256" key="3">
    <source>
        <dbReference type="ARBA" id="ARBA00022842"/>
    </source>
</evidence>
<dbReference type="InterPro" id="IPR001906">
    <property type="entry name" value="Terpene_synth_N"/>
</dbReference>
<dbReference type="InterPro" id="IPR008930">
    <property type="entry name" value="Terpenoid_cyclase/PrenylTrfase"/>
</dbReference>
<dbReference type="EMBL" id="MN654903">
    <property type="protein sequence ID" value="QHU78615.1"/>
    <property type="molecule type" value="mRNA"/>
</dbReference>
<dbReference type="Gene3D" id="1.50.10.130">
    <property type="entry name" value="Terpene synthase, N-terminal domain"/>
    <property type="match status" value="1"/>
</dbReference>
<reference evidence="7" key="1">
    <citation type="submission" date="2019-11" db="EMBL/GenBank/DDBJ databases">
        <title>Terpene synthase gene family identification indicates five TPSs are responsible for volatile terpenoids biosynthesis in Albizia julibrissin.</title>
        <authorList>
            <person name="Liu G."/>
            <person name="Yang M."/>
            <person name="Fu J."/>
        </authorList>
    </citation>
    <scope>NUCLEOTIDE SEQUENCE</scope>
    <source>
        <tissue evidence="7">Flower</tissue>
    </source>
</reference>
<dbReference type="InterPro" id="IPR034741">
    <property type="entry name" value="Terpene_cyclase-like_1_C"/>
</dbReference>
<name>A0A6C0MC97_ALBJU</name>
<dbReference type="Pfam" id="PF01397">
    <property type="entry name" value="Terpene_synth"/>
    <property type="match status" value="1"/>
</dbReference>
<dbReference type="PANTHER" id="PTHR31225">
    <property type="entry name" value="OS04G0344100 PROTEIN-RELATED"/>
    <property type="match status" value="1"/>
</dbReference>
<evidence type="ECO:0000259" key="5">
    <source>
        <dbReference type="Pfam" id="PF01397"/>
    </source>
</evidence>
<dbReference type="InterPro" id="IPR036965">
    <property type="entry name" value="Terpene_synth_N_sf"/>
</dbReference>
<protein>
    <submittedName>
        <fullName evidence="7">Putative (-)-germacrene D synthase</fullName>
    </submittedName>
</protein>
<dbReference type="GO" id="GO:0009611">
    <property type="term" value="P:response to wounding"/>
    <property type="evidence" value="ECO:0007669"/>
    <property type="project" value="UniProtKB-ARBA"/>
</dbReference>
<proteinExistence type="evidence at transcript level"/>
<dbReference type="FunFam" id="1.50.10.130:FF:000001">
    <property type="entry name" value="Isoprene synthase, chloroplastic"/>
    <property type="match status" value="1"/>
</dbReference>
<accession>A0A6C0MC97</accession>
<evidence type="ECO:0000259" key="6">
    <source>
        <dbReference type="Pfam" id="PF03936"/>
    </source>
</evidence>
<dbReference type="GO" id="GO:0080027">
    <property type="term" value="P:response to herbivore"/>
    <property type="evidence" value="ECO:0007669"/>
    <property type="project" value="UniProtKB-ARBA"/>
</dbReference>
<gene>
    <name evidence="7" type="primary">TPS3</name>
</gene>
<organism evidence="7">
    <name type="scientific">Albizia julibrissin</name>
    <name type="common">Silk tree</name>
    <dbReference type="NCBI Taxonomy" id="3813"/>
    <lineage>
        <taxon>Eukaryota</taxon>
        <taxon>Viridiplantae</taxon>
        <taxon>Streptophyta</taxon>
        <taxon>Embryophyta</taxon>
        <taxon>Tracheophyta</taxon>
        <taxon>Spermatophyta</taxon>
        <taxon>Magnoliopsida</taxon>
        <taxon>eudicotyledons</taxon>
        <taxon>Gunneridae</taxon>
        <taxon>Pentapetalae</taxon>
        <taxon>rosids</taxon>
        <taxon>fabids</taxon>
        <taxon>Fabales</taxon>
        <taxon>Fabaceae</taxon>
        <taxon>Caesalpinioideae</taxon>
        <taxon>mimosoid clade</taxon>
        <taxon>Ingeae</taxon>
        <taxon>Albizia</taxon>
    </lineage>
</organism>
<dbReference type="FunFam" id="1.10.600.10:FF:000007">
    <property type="entry name" value="Isoprene synthase, chloroplastic"/>
    <property type="match status" value="1"/>
</dbReference>
<dbReference type="GO" id="GO:0000287">
    <property type="term" value="F:magnesium ion binding"/>
    <property type="evidence" value="ECO:0007669"/>
    <property type="project" value="InterPro"/>
</dbReference>
<keyword evidence="2" id="KW-0479">Metal-binding</keyword>
<dbReference type="InterPro" id="IPR044814">
    <property type="entry name" value="Terpene_cyclase_plant_C1"/>
</dbReference>
<evidence type="ECO:0000256" key="4">
    <source>
        <dbReference type="ARBA" id="ARBA00023239"/>
    </source>
</evidence>
<feature type="domain" description="Terpene synthase metal-binding" evidence="6">
    <location>
        <begin position="292"/>
        <end position="530"/>
    </location>
</feature>
<dbReference type="SFLD" id="SFLDS00005">
    <property type="entry name" value="Isoprenoid_Synthase_Type_I"/>
    <property type="match status" value="1"/>
</dbReference>
<dbReference type="SUPFAM" id="SSF48239">
    <property type="entry name" value="Terpenoid cyclases/Protein prenyltransferases"/>
    <property type="match status" value="1"/>
</dbReference>